<name>A0A2J6S6N1_HYAVF</name>
<evidence type="ECO:0000313" key="2">
    <source>
        <dbReference type="EMBL" id="PMD46420.1"/>
    </source>
</evidence>
<accession>A0A2J6S6N1</accession>
<organism evidence="2 3">
    <name type="scientific">Hyaloscypha variabilis (strain UAMH 11265 / GT02V1 / F)</name>
    <name type="common">Meliniomyces variabilis</name>
    <dbReference type="NCBI Taxonomy" id="1149755"/>
    <lineage>
        <taxon>Eukaryota</taxon>
        <taxon>Fungi</taxon>
        <taxon>Dikarya</taxon>
        <taxon>Ascomycota</taxon>
        <taxon>Pezizomycotina</taxon>
        <taxon>Leotiomycetes</taxon>
        <taxon>Helotiales</taxon>
        <taxon>Hyaloscyphaceae</taxon>
        <taxon>Hyaloscypha</taxon>
        <taxon>Hyaloscypha variabilis</taxon>
    </lineage>
</organism>
<gene>
    <name evidence="2" type="ORF">L207DRAFT_212950</name>
</gene>
<dbReference type="EMBL" id="KZ613939">
    <property type="protein sequence ID" value="PMD46420.1"/>
    <property type="molecule type" value="Genomic_DNA"/>
</dbReference>
<feature type="region of interest" description="Disordered" evidence="1">
    <location>
        <begin position="26"/>
        <end position="46"/>
    </location>
</feature>
<evidence type="ECO:0000313" key="3">
    <source>
        <dbReference type="Proteomes" id="UP000235786"/>
    </source>
</evidence>
<keyword evidence="3" id="KW-1185">Reference proteome</keyword>
<reference evidence="2 3" key="1">
    <citation type="submission" date="2016-04" db="EMBL/GenBank/DDBJ databases">
        <title>A degradative enzymes factory behind the ericoid mycorrhizal symbiosis.</title>
        <authorList>
            <consortium name="DOE Joint Genome Institute"/>
            <person name="Martino E."/>
            <person name="Morin E."/>
            <person name="Grelet G."/>
            <person name="Kuo A."/>
            <person name="Kohler A."/>
            <person name="Daghino S."/>
            <person name="Barry K."/>
            <person name="Choi C."/>
            <person name="Cichocki N."/>
            <person name="Clum A."/>
            <person name="Copeland A."/>
            <person name="Hainaut M."/>
            <person name="Haridas S."/>
            <person name="Labutti K."/>
            <person name="Lindquist E."/>
            <person name="Lipzen A."/>
            <person name="Khouja H.-R."/>
            <person name="Murat C."/>
            <person name="Ohm R."/>
            <person name="Olson A."/>
            <person name="Spatafora J."/>
            <person name="Veneault-Fourrey C."/>
            <person name="Henrissat B."/>
            <person name="Grigoriev I."/>
            <person name="Martin F."/>
            <person name="Perotto S."/>
        </authorList>
    </citation>
    <scope>NUCLEOTIDE SEQUENCE [LARGE SCALE GENOMIC DNA]</scope>
    <source>
        <strain evidence="2 3">F</strain>
    </source>
</reference>
<protein>
    <submittedName>
        <fullName evidence="2">Uncharacterized protein</fullName>
    </submittedName>
</protein>
<sequence>MFRLRIPAAVHRFNRLPQNTLLRSSRLRRERTREKSPQDVYGHSSGAAQQLPIQMAAVKHPISSQVRGMFIAYTQVQQAMRPGGLSKGLQGQPRIQGASTTEDCYTRRNRVTAAAETDENMDIDIFKLLCSVPQRQRARGAWQTNSGVGRRISLLASHSNAMYRVWESVD</sequence>
<dbReference type="AlphaFoldDB" id="A0A2J6S6N1"/>
<proteinExistence type="predicted"/>
<dbReference type="Proteomes" id="UP000235786">
    <property type="component" value="Unassembled WGS sequence"/>
</dbReference>
<evidence type="ECO:0000256" key="1">
    <source>
        <dbReference type="SAM" id="MobiDB-lite"/>
    </source>
</evidence>